<feature type="compositionally biased region" description="Polar residues" evidence="6">
    <location>
        <begin position="572"/>
        <end position="584"/>
    </location>
</feature>
<feature type="region of interest" description="Disordered" evidence="6">
    <location>
        <begin position="674"/>
        <end position="753"/>
    </location>
</feature>
<feature type="region of interest" description="Disordered" evidence="6">
    <location>
        <begin position="551"/>
        <end position="627"/>
    </location>
</feature>
<dbReference type="Gene3D" id="3.40.395.10">
    <property type="entry name" value="Adenoviral Proteinase, Chain A"/>
    <property type="match status" value="2"/>
</dbReference>
<feature type="domain" description="Ubiquitin-like protease family profile" evidence="7">
    <location>
        <begin position="420"/>
        <end position="827"/>
    </location>
</feature>
<dbReference type="PROSITE" id="PS50600">
    <property type="entry name" value="ULP_PROTEASE"/>
    <property type="match status" value="1"/>
</dbReference>
<dbReference type="GO" id="GO:0005634">
    <property type="term" value="C:nucleus"/>
    <property type="evidence" value="ECO:0007669"/>
    <property type="project" value="TreeGrafter"/>
</dbReference>
<protein>
    <recommendedName>
        <fullName evidence="7">Ubiquitin-like protease family profile domain-containing protein</fullName>
    </recommendedName>
</protein>
<feature type="compositionally biased region" description="Low complexity" evidence="6">
    <location>
        <begin position="706"/>
        <end position="715"/>
    </location>
</feature>
<proteinExistence type="inferred from homology"/>
<dbReference type="GO" id="GO:0070139">
    <property type="term" value="F:SUMO-specific endopeptidase activity"/>
    <property type="evidence" value="ECO:0007669"/>
    <property type="project" value="TreeGrafter"/>
</dbReference>
<keyword evidence="9" id="KW-1185">Reference proteome</keyword>
<dbReference type="EMBL" id="SGPM01000227">
    <property type="protein sequence ID" value="THH27755.1"/>
    <property type="molecule type" value="Genomic_DNA"/>
</dbReference>
<dbReference type="Proteomes" id="UP000308730">
    <property type="component" value="Unassembled WGS sequence"/>
</dbReference>
<dbReference type="GO" id="GO:0006508">
    <property type="term" value="P:proteolysis"/>
    <property type="evidence" value="ECO:0007669"/>
    <property type="project" value="UniProtKB-KW"/>
</dbReference>
<name>A0A4S4MPT8_9APHY</name>
<dbReference type="Pfam" id="PF02902">
    <property type="entry name" value="Peptidase_C48"/>
    <property type="match status" value="2"/>
</dbReference>
<feature type="compositionally biased region" description="Basic residues" evidence="6">
    <location>
        <begin position="111"/>
        <end position="121"/>
    </location>
</feature>
<dbReference type="AlphaFoldDB" id="A0A4S4MPT8"/>
<dbReference type="OrthoDB" id="442460at2759"/>
<evidence type="ECO:0000256" key="6">
    <source>
        <dbReference type="SAM" id="MobiDB-lite"/>
    </source>
</evidence>
<accession>A0A4S4MPT8</accession>
<dbReference type="SUPFAM" id="SSF54001">
    <property type="entry name" value="Cysteine proteinases"/>
    <property type="match status" value="1"/>
</dbReference>
<keyword evidence="4" id="KW-0833">Ubl conjugation pathway</keyword>
<sequence length="956" mass="106041">MLGGISPDKQQSKKRKTANEGRVGRNETSKFFVKNAEAGPSTRGTIVNGGASEREPITLDFDDEDVGEPIQRPQTSSPDPIDSLDVDNAGPSTRSASSGKQIAPDGPFAQKIRRKLQKKGKAREDDAALDQGELPEDRISEFDTSETYIPKGTVKQLMDKWEQQSDNPMTREKTKQIDLLEKARSSVKGKMKPKSNLEYTKIMDPDATAPSGYHSSQASLRKPANGAAQISPLPLEAFMIGLELKECDKAEWCFHLEKSATAVITRDKAVHKQFLTSELFKSFEYTKPDAVEENYPPIAILCVRTARGVIHRPLTGRRFTAGDTGPEGMLLFKFDAGSPRWQKGHCYAEFISLLKKLYTDATFHVLDYAGSKSVWKGTLAAGLMVPPMDNTALSERKTRQRKRDPDEHLLVYPFTGPGAVNITRGDLKRLEPNSFLNDTLIEYGLKLWLSDLRKQNPALADQVHIYSSFFYKKLNVKNKEQGYQSVRKWTSKIDIFHKKYLIVPINENLHWYLAIICNPEYVLRPPPPTSELVAARPLTRKRKRDTEVFEQAAGLPAVADVPDAESVPDDTALTSTGDASSHTASGSPSVASASVSRQRSPFVERIPDSENEMEVEPTQTDGGKRDENEVEDLLDLQRSCSLIEVSSTPSPRHEDNDVTMDVEIPELLGQLEYPPEPMEVDIGPDPTLSVTASSTVPPSLLEEDVPSASASVPSALFYSTDGSRKGKQKATGPSEPREPPEPTPPEEDASAEQLDPDKEQAYVFTFDSLGSKHPKACSLLSEYLVMEAKDKKGLDQTSQPIGRMALVPYQPNYCDCGVYVLHFARKFMEDPKKFTNLILTRPRNYLAPDRARDWDHGTVATMRDSLMSQSMQLSYEWKEKRIAEKKEAAERVSADGAPTRSASIEDSDDDVIVADPPPQAAPVAKERPKPTPKSIKFITTETRSGASRLRDGKARS</sequence>
<feature type="compositionally biased region" description="Basic and acidic residues" evidence="6">
    <location>
        <begin position="17"/>
        <end position="28"/>
    </location>
</feature>
<comment type="caution">
    <text evidence="8">The sequence shown here is derived from an EMBL/GenBank/DDBJ whole genome shotgun (WGS) entry which is preliminary data.</text>
</comment>
<dbReference type="InterPro" id="IPR051947">
    <property type="entry name" value="Sentrin-specific_protease"/>
</dbReference>
<evidence type="ECO:0000256" key="2">
    <source>
        <dbReference type="ARBA" id="ARBA00022553"/>
    </source>
</evidence>
<dbReference type="PANTHER" id="PTHR46896:SF3">
    <property type="entry name" value="FI06413P-RELATED"/>
    <property type="match status" value="1"/>
</dbReference>
<reference evidence="8 9" key="1">
    <citation type="submission" date="2019-02" db="EMBL/GenBank/DDBJ databases">
        <title>Genome sequencing of the rare red list fungi Antrodiella citrinella (Flaviporus citrinellus).</title>
        <authorList>
            <person name="Buettner E."/>
            <person name="Kellner H."/>
        </authorList>
    </citation>
    <scope>NUCLEOTIDE SEQUENCE [LARGE SCALE GENOMIC DNA]</scope>
    <source>
        <strain evidence="8 9">DSM 108506</strain>
    </source>
</reference>
<evidence type="ECO:0000256" key="3">
    <source>
        <dbReference type="ARBA" id="ARBA00022670"/>
    </source>
</evidence>
<evidence type="ECO:0000256" key="4">
    <source>
        <dbReference type="ARBA" id="ARBA00022786"/>
    </source>
</evidence>
<feature type="region of interest" description="Disordered" evidence="6">
    <location>
        <begin position="1"/>
        <end position="143"/>
    </location>
</feature>
<gene>
    <name evidence="8" type="ORF">EUX98_g6430</name>
</gene>
<feature type="region of interest" description="Disordered" evidence="6">
    <location>
        <begin position="887"/>
        <end position="956"/>
    </location>
</feature>
<organism evidence="8 9">
    <name type="scientific">Antrodiella citrinella</name>
    <dbReference type="NCBI Taxonomy" id="2447956"/>
    <lineage>
        <taxon>Eukaryota</taxon>
        <taxon>Fungi</taxon>
        <taxon>Dikarya</taxon>
        <taxon>Basidiomycota</taxon>
        <taxon>Agaricomycotina</taxon>
        <taxon>Agaricomycetes</taxon>
        <taxon>Polyporales</taxon>
        <taxon>Steccherinaceae</taxon>
        <taxon>Antrodiella</taxon>
    </lineage>
</organism>
<keyword evidence="3" id="KW-0645">Protease</keyword>
<dbReference type="InterPro" id="IPR003653">
    <property type="entry name" value="Peptidase_C48_C"/>
</dbReference>
<keyword evidence="5" id="KW-0378">Hydrolase</keyword>
<feature type="compositionally biased region" description="Polar residues" evidence="6">
    <location>
        <begin position="90"/>
        <end position="100"/>
    </location>
</feature>
<feature type="compositionally biased region" description="Low complexity" evidence="6">
    <location>
        <begin position="585"/>
        <end position="601"/>
    </location>
</feature>
<evidence type="ECO:0000256" key="5">
    <source>
        <dbReference type="ARBA" id="ARBA00022801"/>
    </source>
</evidence>
<keyword evidence="2" id="KW-0597">Phosphoprotein</keyword>
<dbReference type="GO" id="GO:0016926">
    <property type="term" value="P:protein desumoylation"/>
    <property type="evidence" value="ECO:0007669"/>
    <property type="project" value="TreeGrafter"/>
</dbReference>
<evidence type="ECO:0000313" key="8">
    <source>
        <dbReference type="EMBL" id="THH27755.1"/>
    </source>
</evidence>
<evidence type="ECO:0000313" key="9">
    <source>
        <dbReference type="Proteomes" id="UP000308730"/>
    </source>
</evidence>
<comment type="similarity">
    <text evidence="1">Belongs to the peptidase C48 family.</text>
</comment>
<dbReference type="PANTHER" id="PTHR46896">
    <property type="entry name" value="SENTRIN-SPECIFIC PROTEASE"/>
    <property type="match status" value="1"/>
</dbReference>
<feature type="compositionally biased region" description="Polar residues" evidence="6">
    <location>
        <begin position="688"/>
        <end position="697"/>
    </location>
</feature>
<evidence type="ECO:0000256" key="1">
    <source>
        <dbReference type="ARBA" id="ARBA00005234"/>
    </source>
</evidence>
<dbReference type="GO" id="GO:0005737">
    <property type="term" value="C:cytoplasm"/>
    <property type="evidence" value="ECO:0007669"/>
    <property type="project" value="TreeGrafter"/>
</dbReference>
<evidence type="ECO:0000259" key="7">
    <source>
        <dbReference type="PROSITE" id="PS50600"/>
    </source>
</evidence>
<dbReference type="InterPro" id="IPR038765">
    <property type="entry name" value="Papain-like_cys_pep_sf"/>
</dbReference>